<name>A0A1Q2M4J1_9GAMM</name>
<dbReference type="KEGG" id="maga:Mag101_07910"/>
<dbReference type="InterPro" id="IPR011990">
    <property type="entry name" value="TPR-like_helical_dom_sf"/>
</dbReference>
<dbReference type="InterPro" id="IPR006597">
    <property type="entry name" value="Sel1-like"/>
</dbReference>
<gene>
    <name evidence="1" type="ORF">Mag101_07910</name>
</gene>
<accession>A0A1Q2M4J1</accession>
<proteinExistence type="predicted"/>
<evidence type="ECO:0000313" key="1">
    <source>
        <dbReference type="EMBL" id="AQQ67576.1"/>
    </source>
</evidence>
<evidence type="ECO:0000313" key="2">
    <source>
        <dbReference type="Proteomes" id="UP000188219"/>
    </source>
</evidence>
<dbReference type="EMBL" id="CP019650">
    <property type="protein sequence ID" value="AQQ67576.1"/>
    <property type="molecule type" value="Genomic_DNA"/>
</dbReference>
<dbReference type="RefSeq" id="WP_077403164.1">
    <property type="nucleotide sequence ID" value="NZ_CP019650.1"/>
</dbReference>
<organism evidence="1 2">
    <name type="scientific">Microbulbifer agarilyticus</name>
    <dbReference type="NCBI Taxonomy" id="260552"/>
    <lineage>
        <taxon>Bacteria</taxon>
        <taxon>Pseudomonadati</taxon>
        <taxon>Pseudomonadota</taxon>
        <taxon>Gammaproteobacteria</taxon>
        <taxon>Cellvibrionales</taxon>
        <taxon>Microbulbiferaceae</taxon>
        <taxon>Microbulbifer</taxon>
    </lineage>
</organism>
<dbReference type="SMART" id="SM00671">
    <property type="entry name" value="SEL1"/>
    <property type="match status" value="4"/>
</dbReference>
<dbReference type="Pfam" id="PF08238">
    <property type="entry name" value="Sel1"/>
    <property type="match status" value="4"/>
</dbReference>
<protein>
    <recommendedName>
        <fullName evidence="3">Sel1 repeat family protein</fullName>
    </recommendedName>
</protein>
<sequence>MTRHVLFLCAFVVSFSSYSKELNLLESRLIGTWAMVPISWPIAGAANIAEFNEDGSYKLYVFSCSPEGGYERKPELDSEGRWQTHGRKIVTTVFDFETNQGGAKSLSEIRRELADMSEREVSFFLENQPKIVVDALKQSRKMTVVEEYITSISGSEMHGGQEWRKNEFVEMYYVKVNEIEPLCSQHPPLGYSLRDIKKLARKGDAEAQYHYGEMLFNGRGVERDYPEAYQLLLASANSGHAGAQLVLGTMRRFTWGTIEKDLSESMRWLNKSYEQGNMNAALNLGVSYTTGRDMERDYEKSFSLYLEAAWSGLLTAQGHVAGHYYYGRGVPKDYVRAYAWYKVSGEGHDYVAKFMSDDEVKEAELIANDIVQKLSRRDLE</sequence>
<dbReference type="SUPFAM" id="SSF81901">
    <property type="entry name" value="HCP-like"/>
    <property type="match status" value="1"/>
</dbReference>
<dbReference type="Gene3D" id="1.25.40.10">
    <property type="entry name" value="Tetratricopeptide repeat domain"/>
    <property type="match status" value="1"/>
</dbReference>
<evidence type="ECO:0008006" key="3">
    <source>
        <dbReference type="Google" id="ProtNLM"/>
    </source>
</evidence>
<dbReference type="OrthoDB" id="8561742at2"/>
<dbReference type="InterPro" id="IPR050767">
    <property type="entry name" value="Sel1_AlgK"/>
</dbReference>
<dbReference type="PANTHER" id="PTHR11102">
    <property type="entry name" value="SEL-1-LIKE PROTEIN"/>
    <property type="match status" value="1"/>
</dbReference>
<dbReference type="AlphaFoldDB" id="A0A1Q2M4J1"/>
<dbReference type="Proteomes" id="UP000188219">
    <property type="component" value="Chromosome"/>
</dbReference>
<keyword evidence="2" id="KW-1185">Reference proteome</keyword>
<dbReference type="PANTHER" id="PTHR11102:SF160">
    <property type="entry name" value="ERAD-ASSOCIATED E3 UBIQUITIN-PROTEIN LIGASE COMPONENT HRD3"/>
    <property type="match status" value="1"/>
</dbReference>
<reference evidence="1" key="1">
    <citation type="submission" date="2017-02" db="EMBL/GenBank/DDBJ databases">
        <title>Genome of Microbulbifer agarilyticus GP101.</title>
        <authorList>
            <person name="Jung J."/>
            <person name="Bae S.S."/>
            <person name="Baek K."/>
        </authorList>
    </citation>
    <scope>NUCLEOTIDE SEQUENCE [LARGE SCALE GENOMIC DNA]</scope>
    <source>
        <strain evidence="1">GP101</strain>
    </source>
</reference>